<keyword evidence="1" id="KW-0472">Membrane</keyword>
<keyword evidence="1" id="KW-1133">Transmembrane helix</keyword>
<evidence type="ECO:0000313" key="4">
    <source>
        <dbReference type="Proteomes" id="UP001608902"/>
    </source>
</evidence>
<name>A0ABD6E2P3_9BILA</name>
<feature type="transmembrane region" description="Helical" evidence="1">
    <location>
        <begin position="12"/>
        <end position="33"/>
    </location>
</feature>
<evidence type="ECO:0000313" key="3">
    <source>
        <dbReference type="EMBL" id="MFH4973401.1"/>
    </source>
</evidence>
<dbReference type="Proteomes" id="UP001608902">
    <property type="component" value="Unassembled WGS sequence"/>
</dbReference>
<accession>A0ABD6E2P3</accession>
<evidence type="ECO:0000256" key="1">
    <source>
        <dbReference type="SAM" id="Phobius"/>
    </source>
</evidence>
<keyword evidence="4" id="KW-1185">Reference proteome</keyword>
<proteinExistence type="predicted"/>
<organism evidence="3 4">
    <name type="scientific">Gnathostoma spinigerum</name>
    <dbReference type="NCBI Taxonomy" id="75299"/>
    <lineage>
        <taxon>Eukaryota</taxon>
        <taxon>Metazoa</taxon>
        <taxon>Ecdysozoa</taxon>
        <taxon>Nematoda</taxon>
        <taxon>Chromadorea</taxon>
        <taxon>Rhabditida</taxon>
        <taxon>Spirurina</taxon>
        <taxon>Gnathostomatomorpha</taxon>
        <taxon>Gnathostomatoidea</taxon>
        <taxon>Gnathostomatidae</taxon>
        <taxon>Gnathostoma</taxon>
    </lineage>
</organism>
<dbReference type="EMBL" id="JBGFUD010000024">
    <property type="protein sequence ID" value="MFH4973401.1"/>
    <property type="molecule type" value="Genomic_DNA"/>
</dbReference>
<gene>
    <name evidence="3" type="ORF">AB6A40_000110</name>
</gene>
<dbReference type="AlphaFoldDB" id="A0ABD6E2P3"/>
<comment type="caution">
    <text evidence="3">The sequence shown here is derived from an EMBL/GenBank/DDBJ whole genome shotgun (WGS) entry which is preliminary data.</text>
</comment>
<dbReference type="InterPro" id="IPR056044">
    <property type="entry name" value="DUF7627"/>
</dbReference>
<evidence type="ECO:0000259" key="2">
    <source>
        <dbReference type="Pfam" id="PF24628"/>
    </source>
</evidence>
<sequence>MDGARAFHRQYGTELVISKTVFAVFLVLFVFMASSCTNDESQINVAPDSQNISRSGRRRANNAMEKNRRMLESIQITLNGGKSAERKNMFVSRRSKNPTAELRSDAIAEKLLSLCSDRVSSLRDIEAFVRSHDLNSLTEDDWQTISSFLLEAGTCQDAFQAVDGIVALIKNPSFQAIMGPMISSAMSEFVLNSSCDMGNVIELVSLLLTSRWPHHHERFTLESNAVLYHVISALKGWMNVVSDENEEDEELIFRCASGLAQVCLFSQRKLWINYPEFADDLYAVFKNALTSGSRTPTNARVILLDALLEIHSWGQRGVKTMKSICTQTPPCHE</sequence>
<reference evidence="3 4" key="1">
    <citation type="submission" date="2024-08" db="EMBL/GenBank/DDBJ databases">
        <title>Gnathostoma spinigerum genome.</title>
        <authorList>
            <person name="Gonzalez-Bertolin B."/>
            <person name="Monzon S."/>
            <person name="Zaballos A."/>
            <person name="Jimenez P."/>
            <person name="Dekumyoy P."/>
            <person name="Varona S."/>
            <person name="Cuesta I."/>
            <person name="Sumanam S."/>
            <person name="Adisakwattana P."/>
            <person name="Gasser R.B."/>
            <person name="Hernandez-Gonzalez A."/>
            <person name="Young N.D."/>
            <person name="Perteguer M.J."/>
        </authorList>
    </citation>
    <scope>NUCLEOTIDE SEQUENCE [LARGE SCALE GENOMIC DNA]</scope>
    <source>
        <strain evidence="3">AL3</strain>
        <tissue evidence="3">Liver</tissue>
    </source>
</reference>
<feature type="domain" description="DUF7627" evidence="2">
    <location>
        <begin position="116"/>
        <end position="320"/>
    </location>
</feature>
<dbReference type="Pfam" id="PF24628">
    <property type="entry name" value="DUF7627"/>
    <property type="match status" value="1"/>
</dbReference>
<protein>
    <recommendedName>
        <fullName evidence="2">DUF7627 domain-containing protein</fullName>
    </recommendedName>
</protein>
<keyword evidence="1" id="KW-0812">Transmembrane</keyword>